<name>A0ABW5YW78_9SPHI</name>
<dbReference type="RefSeq" id="WP_380921036.1">
    <property type="nucleotide sequence ID" value="NZ_JBHUPE010000005.1"/>
</dbReference>
<accession>A0ABW5YW78</accession>
<protein>
    <submittedName>
        <fullName evidence="1">Uncharacterized protein</fullName>
    </submittedName>
</protein>
<organism evidence="1 2">
    <name type="scientific">Sphingobacterium anhuiense</name>
    <dbReference type="NCBI Taxonomy" id="493780"/>
    <lineage>
        <taxon>Bacteria</taxon>
        <taxon>Pseudomonadati</taxon>
        <taxon>Bacteroidota</taxon>
        <taxon>Sphingobacteriia</taxon>
        <taxon>Sphingobacteriales</taxon>
        <taxon>Sphingobacteriaceae</taxon>
        <taxon>Sphingobacterium</taxon>
    </lineage>
</organism>
<gene>
    <name evidence="1" type="ORF">ACFS6I_12610</name>
</gene>
<dbReference type="EMBL" id="JBHUPE010000005">
    <property type="protein sequence ID" value="MFD2904774.1"/>
    <property type="molecule type" value="Genomic_DNA"/>
</dbReference>
<dbReference type="InterPro" id="IPR008928">
    <property type="entry name" value="6-hairpin_glycosidase_sf"/>
</dbReference>
<reference evidence="2" key="1">
    <citation type="journal article" date="2019" name="Int. J. Syst. Evol. Microbiol.">
        <title>The Global Catalogue of Microorganisms (GCM) 10K type strain sequencing project: providing services to taxonomists for standard genome sequencing and annotation.</title>
        <authorList>
            <consortium name="The Broad Institute Genomics Platform"/>
            <consortium name="The Broad Institute Genome Sequencing Center for Infectious Disease"/>
            <person name="Wu L."/>
            <person name="Ma J."/>
        </authorList>
    </citation>
    <scope>NUCLEOTIDE SEQUENCE [LARGE SCALE GENOMIC DNA]</scope>
    <source>
        <strain evidence="2">KCTC 22209</strain>
    </source>
</reference>
<dbReference type="SUPFAM" id="SSF48208">
    <property type="entry name" value="Six-hairpin glycosidases"/>
    <property type="match status" value="1"/>
</dbReference>
<sequence>MKISELIAVTYGCLISISVCGQNWLPEKRDSQVKLRLLDCYYDKAKLVKNQVIGSDSENWEVKQTVEILKDGEQSIYRFTFKAKRAMDNVGVAVAFDEYDWTSDNFVMIPAVVYNGNRQRIVNREYATGLDKSDYFRKDLALTSNPIPQLSPEFGAKSCIEVNVSNTATPLIAYLDRSKERGTFLFTDQGIDVKEEVKDHALIVEESADRRVASFVVSAPGVREKKPEFIGFSESPDRGVSVAMGDEITIRVTKINFQSKDVGALYNRFMRERKAHVTAEKPRNLIPMSEVLLKMAKNIDERYYVGDGAAFYCPENANWMSYGWVGGLMNTYPMLAQGDKEHLEKVKNTFDFALLQGKGKSGYYYDVLGADGKVINRDAAKWIPGIGLTRKNADILYWMIKQFMLLEKQGRSNAISDEWKTNIRQLADAFVKTWKEEGTWGNYFAIESGKIAAYNTTGGAMAVGGLALASLYFNVPEYLEVAHLAAKDYYDGFALVGFTSGACGDILQNADSETAIALTTSLMTLYEITGDEHYLEKTKQLADYTASWTVSFPYRLPKNTALAKLGANLTGAIWASTQNKHGAPGFCTQSGDVLFKLYRKTQDTLYADFIRDVIHAHAEGIQPNGKITERLTYCDADSRGSRGDGGQTGWNETNGAMMALEIPGIHVRKDLGIAYAFDHVEIKSTKKTKSGMILTVSNPTAFDAIITIFAEDAATAGKPLGENAFLDWKQKVTIKAGKSATVKI</sequence>
<evidence type="ECO:0000313" key="2">
    <source>
        <dbReference type="Proteomes" id="UP001597509"/>
    </source>
</evidence>
<dbReference type="Proteomes" id="UP001597509">
    <property type="component" value="Unassembled WGS sequence"/>
</dbReference>
<comment type="caution">
    <text evidence="1">The sequence shown here is derived from an EMBL/GenBank/DDBJ whole genome shotgun (WGS) entry which is preliminary data.</text>
</comment>
<keyword evidence="2" id="KW-1185">Reference proteome</keyword>
<evidence type="ECO:0000313" key="1">
    <source>
        <dbReference type="EMBL" id="MFD2904774.1"/>
    </source>
</evidence>
<proteinExistence type="predicted"/>